<reference evidence="2 3" key="1">
    <citation type="journal article" date="2021" name="Genome Biol.">
        <title>AFLAP: assembly-free linkage analysis pipeline using k-mers from genome sequencing data.</title>
        <authorList>
            <person name="Fletcher K."/>
            <person name="Zhang L."/>
            <person name="Gil J."/>
            <person name="Han R."/>
            <person name="Cavanaugh K."/>
            <person name="Michelmore R."/>
        </authorList>
    </citation>
    <scope>NUCLEOTIDE SEQUENCE [LARGE SCALE GENOMIC DNA]</scope>
    <source>
        <strain evidence="2 3">SF5</strain>
    </source>
</reference>
<keyword evidence="1" id="KW-0812">Transmembrane</keyword>
<dbReference type="EMBL" id="SHOA02000019">
    <property type="protein sequence ID" value="TDH70036.1"/>
    <property type="molecule type" value="Genomic_DNA"/>
</dbReference>
<dbReference type="GeneID" id="94344673"/>
<dbReference type="KEGG" id="blac:94344673"/>
<sequence length="196" mass="21318">MPSLKLLGVVLAMVHLAAVNATYMASERKSFVSAFYANPDGRRLVEVKPVSWLGFGTYASTSENRRLGEQNEEERIFGMSGSTFSKLAKEPELLGVEDVLKTRFGDDFVQVFKKNDKATKAMKDSLASFMKRSKAGDLTPDEVGKFANDMLAAVKNSKKWSKKKKFVLGAGVIAAFILVAYAYNQSKASAAGAPTA</sequence>
<evidence type="ECO:0000256" key="1">
    <source>
        <dbReference type="SAM" id="Phobius"/>
    </source>
</evidence>
<evidence type="ECO:0000313" key="2">
    <source>
        <dbReference type="EMBL" id="TDH70036.1"/>
    </source>
</evidence>
<protein>
    <submittedName>
        <fullName evidence="2">Uncharacterized protein</fullName>
    </submittedName>
</protein>
<organism evidence="2 3">
    <name type="scientific">Bremia lactucae</name>
    <name type="common">Lettuce downy mildew</name>
    <dbReference type="NCBI Taxonomy" id="4779"/>
    <lineage>
        <taxon>Eukaryota</taxon>
        <taxon>Sar</taxon>
        <taxon>Stramenopiles</taxon>
        <taxon>Oomycota</taxon>
        <taxon>Peronosporomycetes</taxon>
        <taxon>Peronosporales</taxon>
        <taxon>Peronosporaceae</taxon>
        <taxon>Bremia</taxon>
    </lineage>
</organism>
<dbReference type="AlphaFoldDB" id="A0A976IFL9"/>
<keyword evidence="1" id="KW-0472">Membrane</keyword>
<evidence type="ECO:0000313" key="3">
    <source>
        <dbReference type="Proteomes" id="UP000294530"/>
    </source>
</evidence>
<proteinExistence type="predicted"/>
<dbReference type="RefSeq" id="XP_067819535.1">
    <property type="nucleotide sequence ID" value="XM_067959002.1"/>
</dbReference>
<comment type="caution">
    <text evidence="2">The sequence shown here is derived from an EMBL/GenBank/DDBJ whole genome shotgun (WGS) entry which is preliminary data.</text>
</comment>
<dbReference type="Proteomes" id="UP000294530">
    <property type="component" value="Unassembled WGS sequence"/>
</dbReference>
<feature type="transmembrane region" description="Helical" evidence="1">
    <location>
        <begin position="6"/>
        <end position="25"/>
    </location>
</feature>
<accession>A0A976IFL9</accession>
<feature type="transmembrane region" description="Helical" evidence="1">
    <location>
        <begin position="166"/>
        <end position="183"/>
    </location>
</feature>
<keyword evidence="3" id="KW-1185">Reference proteome</keyword>
<name>A0A976IFL9_BRELC</name>
<keyword evidence="1" id="KW-1133">Transmembrane helix</keyword>
<gene>
    <name evidence="2" type="ORF">CCR75_000897</name>
</gene>